<dbReference type="Proteomes" id="UP000321393">
    <property type="component" value="Unassembled WGS sequence"/>
</dbReference>
<dbReference type="OrthoDB" id="1432088at2759"/>
<evidence type="ECO:0000313" key="1">
    <source>
        <dbReference type="EMBL" id="KAA0067511.1"/>
    </source>
</evidence>
<dbReference type="AlphaFoldDB" id="A0A5A7VPL7"/>
<evidence type="ECO:0000313" key="2">
    <source>
        <dbReference type="Proteomes" id="UP000321393"/>
    </source>
</evidence>
<reference evidence="1 2" key="1">
    <citation type="submission" date="2019-08" db="EMBL/GenBank/DDBJ databases">
        <title>Draft genome sequences of two oriental melons (Cucumis melo L. var makuwa).</title>
        <authorList>
            <person name="Kwon S.-Y."/>
        </authorList>
    </citation>
    <scope>NUCLEOTIDE SEQUENCE [LARGE SCALE GENOMIC DNA]</scope>
    <source>
        <strain evidence="2">cv. SW 3</strain>
        <tissue evidence="1">Leaf</tissue>
    </source>
</reference>
<sequence length="115" mass="12759">MPTGEGTKTKASRLTKSAHFIPGKSTYTVTKFWKGLQLALDTRLDFSTAFHPQTNGQTESYQAKIGMAPFEALYGRCYRSPVCWGEVGEQRMLGPKLVQTTNAAIQNIRARMLTA</sequence>
<name>A0A5A7VPL7_CUCMM</name>
<protein>
    <submittedName>
        <fullName evidence="1">Pol protein</fullName>
    </submittedName>
</protein>
<organism evidence="1 2">
    <name type="scientific">Cucumis melo var. makuwa</name>
    <name type="common">Oriental melon</name>
    <dbReference type="NCBI Taxonomy" id="1194695"/>
    <lineage>
        <taxon>Eukaryota</taxon>
        <taxon>Viridiplantae</taxon>
        <taxon>Streptophyta</taxon>
        <taxon>Embryophyta</taxon>
        <taxon>Tracheophyta</taxon>
        <taxon>Spermatophyta</taxon>
        <taxon>Magnoliopsida</taxon>
        <taxon>eudicotyledons</taxon>
        <taxon>Gunneridae</taxon>
        <taxon>Pentapetalae</taxon>
        <taxon>rosids</taxon>
        <taxon>fabids</taxon>
        <taxon>Cucurbitales</taxon>
        <taxon>Cucurbitaceae</taxon>
        <taxon>Benincaseae</taxon>
        <taxon>Cucumis</taxon>
    </lineage>
</organism>
<accession>A0A5A7VPL7</accession>
<proteinExistence type="predicted"/>
<dbReference type="EMBL" id="SSTE01000540">
    <property type="protein sequence ID" value="KAA0067511.1"/>
    <property type="molecule type" value="Genomic_DNA"/>
</dbReference>
<dbReference type="PANTHER" id="PTHR45835:SF99">
    <property type="entry name" value="CHROMO DOMAIN-CONTAINING PROTEIN-RELATED"/>
    <property type="match status" value="1"/>
</dbReference>
<comment type="caution">
    <text evidence="1">The sequence shown here is derived from an EMBL/GenBank/DDBJ whole genome shotgun (WGS) entry which is preliminary data.</text>
</comment>
<gene>
    <name evidence="1" type="ORF">E6C27_scaffold50G00280</name>
</gene>
<dbReference type="PANTHER" id="PTHR45835">
    <property type="entry name" value="YALI0A06105P"/>
    <property type="match status" value="1"/>
</dbReference>